<keyword evidence="4" id="KW-1185">Reference proteome</keyword>
<dbReference type="InterPro" id="IPR000608">
    <property type="entry name" value="UBC"/>
</dbReference>
<dbReference type="InterPro" id="IPR016135">
    <property type="entry name" value="UBQ-conjugating_enzyme/RWD"/>
</dbReference>
<accession>A0A8S3TH11</accession>
<dbReference type="SUPFAM" id="SSF54495">
    <property type="entry name" value="UBC-like"/>
    <property type="match status" value="1"/>
</dbReference>
<sequence>MLDVSFITDTEKASLDKRPKEHLMDYVLISMYENSKSIFILSKKNACKWGGKFVHSILQGGLPVTFTAHLDKPAESKEEKGSFQLLEEILSSQKGLAQKMIIEARTRQVHSGLLTITILKSSAEALYTLSIQQVEKIYDACRVVALQELAFHTFKTSCSGLHFIVLNHTTVNTLRKRITDVGLTKVILAYMKYVSPIIEKSGQSLNLELMLDINDRSTYEDEIKGKNNTLTNCAGDCRMTTNIITMNRQIIMEEMDTEIAIKALQNKGCDTSDITGSRDELNSSDVSRPKEGSKEGRKQLPPIPDSEEDMAGTQKQIKTGIHGFENFKLEYSLMAEYKLLMQQKIPGCYLMPSALSPLIWYGILFMRQGLYQEGVFRFKLTIPDNFPDGECPVSMLLRQC</sequence>
<dbReference type="Proteomes" id="UP000683360">
    <property type="component" value="Unassembled WGS sequence"/>
</dbReference>
<comment type="caution">
    <text evidence="3">The sequence shown here is derived from an EMBL/GenBank/DDBJ whole genome shotgun (WGS) entry which is preliminary data.</text>
</comment>
<dbReference type="EMBL" id="CAJPWZ010002112">
    <property type="protein sequence ID" value="CAG2230895.1"/>
    <property type="molecule type" value="Genomic_DNA"/>
</dbReference>
<feature type="domain" description="UBC core" evidence="2">
    <location>
        <begin position="328"/>
        <end position="400"/>
    </location>
</feature>
<reference evidence="3" key="1">
    <citation type="submission" date="2021-03" db="EMBL/GenBank/DDBJ databases">
        <authorList>
            <person name="Bekaert M."/>
        </authorList>
    </citation>
    <scope>NUCLEOTIDE SEQUENCE</scope>
</reference>
<dbReference type="OrthoDB" id="5596422at2759"/>
<evidence type="ECO:0000256" key="1">
    <source>
        <dbReference type="SAM" id="MobiDB-lite"/>
    </source>
</evidence>
<protein>
    <recommendedName>
        <fullName evidence="2">UBC core domain-containing protein</fullName>
    </recommendedName>
</protein>
<evidence type="ECO:0000313" key="4">
    <source>
        <dbReference type="Proteomes" id="UP000683360"/>
    </source>
</evidence>
<feature type="compositionally biased region" description="Basic and acidic residues" evidence="1">
    <location>
        <begin position="276"/>
        <end position="298"/>
    </location>
</feature>
<organism evidence="3 4">
    <name type="scientific">Mytilus edulis</name>
    <name type="common">Blue mussel</name>
    <dbReference type="NCBI Taxonomy" id="6550"/>
    <lineage>
        <taxon>Eukaryota</taxon>
        <taxon>Metazoa</taxon>
        <taxon>Spiralia</taxon>
        <taxon>Lophotrochozoa</taxon>
        <taxon>Mollusca</taxon>
        <taxon>Bivalvia</taxon>
        <taxon>Autobranchia</taxon>
        <taxon>Pteriomorphia</taxon>
        <taxon>Mytilida</taxon>
        <taxon>Mytiloidea</taxon>
        <taxon>Mytilidae</taxon>
        <taxon>Mytilinae</taxon>
        <taxon>Mytilus</taxon>
    </lineage>
</organism>
<dbReference type="AlphaFoldDB" id="A0A8S3TH11"/>
<dbReference type="Gene3D" id="3.10.110.10">
    <property type="entry name" value="Ubiquitin Conjugating Enzyme"/>
    <property type="match status" value="1"/>
</dbReference>
<proteinExistence type="predicted"/>
<gene>
    <name evidence="3" type="ORF">MEDL_43705</name>
</gene>
<feature type="region of interest" description="Disordered" evidence="1">
    <location>
        <begin position="272"/>
        <end position="314"/>
    </location>
</feature>
<dbReference type="PROSITE" id="PS50127">
    <property type="entry name" value="UBC_2"/>
    <property type="match status" value="1"/>
</dbReference>
<name>A0A8S3TH11_MYTED</name>
<evidence type="ECO:0000313" key="3">
    <source>
        <dbReference type="EMBL" id="CAG2230895.1"/>
    </source>
</evidence>
<evidence type="ECO:0000259" key="2">
    <source>
        <dbReference type="PROSITE" id="PS50127"/>
    </source>
</evidence>
<dbReference type="CDD" id="cd23814">
    <property type="entry name" value="UEV_AKTIP"/>
    <property type="match status" value="1"/>
</dbReference>